<reference evidence="2" key="1">
    <citation type="journal article" date="2024" name="IScience">
        <title>Strigolactones Initiate the Formation of Haustorium-like Structures in Castilleja.</title>
        <authorList>
            <person name="Buerger M."/>
            <person name="Peterson D."/>
            <person name="Chory J."/>
        </authorList>
    </citation>
    <scope>NUCLEOTIDE SEQUENCE [LARGE SCALE GENOMIC DNA]</scope>
</reference>
<organism evidence="1 2">
    <name type="scientific">Castilleja foliolosa</name>
    <dbReference type="NCBI Taxonomy" id="1961234"/>
    <lineage>
        <taxon>Eukaryota</taxon>
        <taxon>Viridiplantae</taxon>
        <taxon>Streptophyta</taxon>
        <taxon>Embryophyta</taxon>
        <taxon>Tracheophyta</taxon>
        <taxon>Spermatophyta</taxon>
        <taxon>Magnoliopsida</taxon>
        <taxon>eudicotyledons</taxon>
        <taxon>Gunneridae</taxon>
        <taxon>Pentapetalae</taxon>
        <taxon>asterids</taxon>
        <taxon>lamiids</taxon>
        <taxon>Lamiales</taxon>
        <taxon>Orobanchaceae</taxon>
        <taxon>Pedicularideae</taxon>
        <taxon>Castillejinae</taxon>
        <taxon>Castilleja</taxon>
    </lineage>
</organism>
<accession>A0ABD3CE81</accession>
<keyword evidence="2" id="KW-1185">Reference proteome</keyword>
<dbReference type="Proteomes" id="UP001632038">
    <property type="component" value="Unassembled WGS sequence"/>
</dbReference>
<dbReference type="AlphaFoldDB" id="A0ABD3CE81"/>
<evidence type="ECO:0000313" key="1">
    <source>
        <dbReference type="EMBL" id="KAL3628185.1"/>
    </source>
</evidence>
<evidence type="ECO:0008006" key="3">
    <source>
        <dbReference type="Google" id="ProtNLM"/>
    </source>
</evidence>
<name>A0ABD3CE81_9LAMI</name>
<evidence type="ECO:0000313" key="2">
    <source>
        <dbReference type="Proteomes" id="UP001632038"/>
    </source>
</evidence>
<proteinExistence type="predicted"/>
<protein>
    <recommendedName>
        <fullName evidence="3">Secreted protein</fullName>
    </recommendedName>
</protein>
<gene>
    <name evidence="1" type="ORF">CASFOL_027231</name>
</gene>
<dbReference type="EMBL" id="JAVIJP010000036">
    <property type="protein sequence ID" value="KAL3628185.1"/>
    <property type="molecule type" value="Genomic_DNA"/>
</dbReference>
<comment type="caution">
    <text evidence="1">The sequence shown here is derived from an EMBL/GenBank/DDBJ whole genome shotgun (WGS) entry which is preliminary data.</text>
</comment>
<sequence>MKYPLLFDRGRMVLILSVCLKVVSHNFSWRVPSGKCVILDLEVSGPPTRDEIRTVQLDILQVAGSALSGISISLISTLTY</sequence>